<gene>
    <name evidence="2" type="ORF">BcabD6B2_49360</name>
</gene>
<dbReference type="EMBL" id="BPLF01000005">
    <property type="protein sequence ID" value="GIX65501.1"/>
    <property type="molecule type" value="Genomic_DNA"/>
</dbReference>
<dbReference type="GeneID" id="94196982"/>
<evidence type="ECO:0000259" key="1">
    <source>
        <dbReference type="Pfam" id="PF14714"/>
    </source>
</evidence>
<dbReference type="InterPro" id="IPR032859">
    <property type="entry name" value="KH_dom-like"/>
</dbReference>
<dbReference type="Gene3D" id="3.30.300.20">
    <property type="match status" value="1"/>
</dbReference>
<dbReference type="SUPFAM" id="SSF52540">
    <property type="entry name" value="P-loop containing nucleoside triphosphate hydrolases"/>
    <property type="match status" value="2"/>
</dbReference>
<dbReference type="RefSeq" id="XP_067717570.1">
    <property type="nucleotide sequence ID" value="XM_067861469.1"/>
</dbReference>
<dbReference type="PANTHER" id="PTHR43834">
    <property type="entry name" value="GTPASE DER"/>
    <property type="match status" value="1"/>
</dbReference>
<dbReference type="Gene3D" id="3.40.50.300">
    <property type="entry name" value="P-loop containing nucleotide triphosphate hydrolases"/>
    <property type="match status" value="1"/>
</dbReference>
<accession>A0AAV4M286</accession>
<dbReference type="Pfam" id="PF14714">
    <property type="entry name" value="KH_dom-like"/>
    <property type="match status" value="1"/>
</dbReference>
<dbReference type="Proteomes" id="UP001497744">
    <property type="component" value="Unassembled WGS sequence"/>
</dbReference>
<reference evidence="2 3" key="1">
    <citation type="submission" date="2021-06" db="EMBL/GenBank/DDBJ databases">
        <title>Genome sequence of Babesia caballi.</title>
        <authorList>
            <person name="Yamagishi J."/>
            <person name="Kidaka T."/>
            <person name="Ochi A."/>
        </authorList>
    </citation>
    <scope>NUCLEOTIDE SEQUENCE [LARGE SCALE GENOMIC DNA]</scope>
    <source>
        <strain evidence="2">USDA-D6B2</strain>
    </source>
</reference>
<dbReference type="InterPro" id="IPR027417">
    <property type="entry name" value="P-loop_NTPase"/>
</dbReference>
<dbReference type="AlphaFoldDB" id="A0AAV4M286"/>
<organism evidence="2 3">
    <name type="scientific">Babesia caballi</name>
    <dbReference type="NCBI Taxonomy" id="5871"/>
    <lineage>
        <taxon>Eukaryota</taxon>
        <taxon>Sar</taxon>
        <taxon>Alveolata</taxon>
        <taxon>Apicomplexa</taxon>
        <taxon>Aconoidasida</taxon>
        <taxon>Piroplasmida</taxon>
        <taxon>Babesiidae</taxon>
        <taxon>Babesia</taxon>
    </lineage>
</organism>
<dbReference type="PANTHER" id="PTHR43834:SF6">
    <property type="entry name" value="GTPASE DER"/>
    <property type="match status" value="1"/>
</dbReference>
<name>A0AAV4M286_BABCB</name>
<comment type="caution">
    <text evidence="2">The sequence shown here is derived from an EMBL/GenBank/DDBJ whole genome shotgun (WGS) entry which is preliminary data.</text>
</comment>
<feature type="domain" description="GTPase Der C-terminal KH-domain-like" evidence="1">
    <location>
        <begin position="453"/>
        <end position="532"/>
    </location>
</feature>
<evidence type="ECO:0000313" key="3">
    <source>
        <dbReference type="Proteomes" id="UP001497744"/>
    </source>
</evidence>
<keyword evidence="3" id="KW-1185">Reference proteome</keyword>
<dbReference type="InterPro" id="IPR015946">
    <property type="entry name" value="KH_dom-like_a/b"/>
</dbReference>
<protein>
    <submittedName>
        <fullName evidence="2">Ribosome biogenesis GTPase Der protein</fullName>
    </submittedName>
</protein>
<evidence type="ECO:0000313" key="2">
    <source>
        <dbReference type="EMBL" id="GIX65501.1"/>
    </source>
</evidence>
<proteinExistence type="predicted"/>
<sequence>MDAVKTITNADMVLFVVDGQEGVTPLDVKIAKRLRELSQQASRGCNLGLVVNKLDQEGSDEYYEALSRCVSDCYSLELGEPVFVSARDRAGIHAIRELICKTLSISCTNKIRHIEELALVGELLPNVYRGYHVPEDENKRALEEAEVDKSMRVCSSVRGSFKPSDRWVRLLNNICDSAPFAVAEEEKYIIPSALSPGENLARMYIPKDHSDAMPVMDKEEDEVDTVTAKETDETPDCAATKDVPKLVRPLRIVLLGSVESCHNRLAMLLSDCNIDAASLNQDFLSETLSPNWHQFYGEWTLPSASAPLPQPVELYSAAALNLGGSLGRVASVQTVNLIRKADFIIMCCKNTDERHPWKVALSKKETSWMARVIRIHKPLAVVVPVSQPPKQKLVLDLNHSGYEFSSVPIFPVRIHEDASDESGGYASPEMQRRAVRRLKKEVVALINSADKVIETSKLNKWLRMFLSKWPPPWHEGAKVNVKFAAQVRGSPPTFVMWSNVYGGFPQHYIRQMKRAISEEFGFQGVPLKFILRTTAEPKSTSRRTNLSWKRKLHNV</sequence>